<keyword evidence="7" id="KW-0812">Transmembrane</keyword>
<dbReference type="AlphaFoldDB" id="A0A1R3T6X4"/>
<dbReference type="InterPro" id="IPR004960">
    <property type="entry name" value="LipA_acyltrans"/>
</dbReference>
<dbReference type="CDD" id="cd07984">
    <property type="entry name" value="LPLAT_LABLAT-like"/>
    <property type="match status" value="1"/>
</dbReference>
<dbReference type="GO" id="GO:0009247">
    <property type="term" value="P:glycolipid biosynthetic process"/>
    <property type="evidence" value="ECO:0007669"/>
    <property type="project" value="UniProtKB-ARBA"/>
</dbReference>
<dbReference type="PANTHER" id="PTHR30606">
    <property type="entry name" value="LIPID A BIOSYNTHESIS LAUROYL ACYLTRANSFERASE"/>
    <property type="match status" value="1"/>
</dbReference>
<evidence type="ECO:0000313" key="9">
    <source>
        <dbReference type="Proteomes" id="UP000187464"/>
    </source>
</evidence>
<keyword evidence="3" id="KW-0997">Cell inner membrane</keyword>
<gene>
    <name evidence="8" type="ORF">PSM36_1517</name>
</gene>
<reference evidence="8 9" key="1">
    <citation type="submission" date="2016-08" db="EMBL/GenBank/DDBJ databases">
        <authorList>
            <person name="Seilhamer J.J."/>
        </authorList>
    </citation>
    <scope>NUCLEOTIDE SEQUENCE [LARGE SCALE GENOMIC DNA]</scope>
    <source>
        <strain evidence="8">M3/6</strain>
    </source>
</reference>
<dbReference type="RefSeq" id="WP_076930336.1">
    <property type="nucleotide sequence ID" value="NZ_LT605205.1"/>
</dbReference>
<dbReference type="Pfam" id="PF03279">
    <property type="entry name" value="Lip_A_acyltrans"/>
    <property type="match status" value="1"/>
</dbReference>
<dbReference type="GO" id="GO:0005886">
    <property type="term" value="C:plasma membrane"/>
    <property type="evidence" value="ECO:0007669"/>
    <property type="project" value="UniProtKB-SubCell"/>
</dbReference>
<organism evidence="8 9">
    <name type="scientific">Proteiniphilum saccharofermentans</name>
    <dbReference type="NCBI Taxonomy" id="1642647"/>
    <lineage>
        <taxon>Bacteria</taxon>
        <taxon>Pseudomonadati</taxon>
        <taxon>Bacteroidota</taxon>
        <taxon>Bacteroidia</taxon>
        <taxon>Bacteroidales</taxon>
        <taxon>Dysgonomonadaceae</taxon>
        <taxon>Proteiniphilum</taxon>
    </lineage>
</organism>
<evidence type="ECO:0000313" key="8">
    <source>
        <dbReference type="EMBL" id="SCD20337.1"/>
    </source>
</evidence>
<dbReference type="Proteomes" id="UP000187464">
    <property type="component" value="Chromosome I"/>
</dbReference>
<dbReference type="GO" id="GO:0016746">
    <property type="term" value="F:acyltransferase activity"/>
    <property type="evidence" value="ECO:0007669"/>
    <property type="project" value="UniProtKB-KW"/>
</dbReference>
<keyword evidence="5 7" id="KW-0472">Membrane</keyword>
<evidence type="ECO:0000256" key="5">
    <source>
        <dbReference type="ARBA" id="ARBA00023136"/>
    </source>
</evidence>
<evidence type="ECO:0000256" key="7">
    <source>
        <dbReference type="SAM" id="Phobius"/>
    </source>
</evidence>
<keyword evidence="6 8" id="KW-0012">Acyltransferase</keyword>
<name>A0A1R3T6X4_9BACT</name>
<sequence>MDDEGSKKGIGGSLLYAVTYLHALLPFRVLYILSDILYLLAYYVVRYRRKIVRKNLKNAFPEKSVKSIGKIERKFYRHLCDYFIETIKTLRLSDKEVRKRMKFENPEIIDRLTSNGKSCIVALGHYGNWEWVTSVGLHLASDIVLGFVYKKLHSNAFNYLFLKTRSHFHATPIEMQSVIRQMIRIQNQGKIMVIGFLNDQRPSPRQDKYWTTFMNQQTPVQTGMEKIARRLGNSIVYLDIEKVKRGHYAGKFFVITPDASEETENSIMERYMRKLEETTIREPAYYLWSHDRWKFKKPD</sequence>
<dbReference type="PANTHER" id="PTHR30606:SF10">
    <property type="entry name" value="PHOSPHATIDYLINOSITOL MANNOSIDE ACYLTRANSFERASE"/>
    <property type="match status" value="1"/>
</dbReference>
<proteinExistence type="predicted"/>
<evidence type="ECO:0000256" key="6">
    <source>
        <dbReference type="ARBA" id="ARBA00023315"/>
    </source>
</evidence>
<protein>
    <submittedName>
        <fullName evidence="8">Lysophospholipid Acyltransferases</fullName>
    </submittedName>
</protein>
<evidence type="ECO:0000256" key="1">
    <source>
        <dbReference type="ARBA" id="ARBA00004533"/>
    </source>
</evidence>
<keyword evidence="9" id="KW-1185">Reference proteome</keyword>
<dbReference type="EMBL" id="LT605205">
    <property type="protein sequence ID" value="SCD20337.1"/>
    <property type="molecule type" value="Genomic_DNA"/>
</dbReference>
<keyword evidence="4 8" id="KW-0808">Transferase</keyword>
<keyword evidence="2" id="KW-1003">Cell membrane</keyword>
<evidence type="ECO:0000256" key="2">
    <source>
        <dbReference type="ARBA" id="ARBA00022475"/>
    </source>
</evidence>
<dbReference type="KEGG" id="psac:PSM36_1517"/>
<evidence type="ECO:0000256" key="4">
    <source>
        <dbReference type="ARBA" id="ARBA00022679"/>
    </source>
</evidence>
<dbReference type="STRING" id="1642647.PSM36_1517"/>
<feature type="transmembrane region" description="Helical" evidence="7">
    <location>
        <begin position="20"/>
        <end position="45"/>
    </location>
</feature>
<accession>A0A1R3T6X4</accession>
<comment type="subcellular location">
    <subcellularLocation>
        <location evidence="1">Cell inner membrane</location>
    </subcellularLocation>
</comment>
<evidence type="ECO:0000256" key="3">
    <source>
        <dbReference type="ARBA" id="ARBA00022519"/>
    </source>
</evidence>
<keyword evidence="7" id="KW-1133">Transmembrane helix</keyword>